<dbReference type="PANTHER" id="PTHR33156">
    <property type="entry name" value="OS02G0230000 PROTEIN"/>
    <property type="match status" value="1"/>
</dbReference>
<evidence type="ECO:0000313" key="2">
    <source>
        <dbReference type="Proteomes" id="UP000595140"/>
    </source>
</evidence>
<dbReference type="GO" id="GO:0005739">
    <property type="term" value="C:mitochondrion"/>
    <property type="evidence" value="ECO:0007669"/>
    <property type="project" value="TreeGrafter"/>
</dbReference>
<keyword evidence="2" id="KW-1185">Reference proteome</keyword>
<dbReference type="AlphaFoldDB" id="A0A484KAN1"/>
<name>A0A484KAN1_9ASTE</name>
<organism evidence="1 2">
    <name type="scientific">Cuscuta campestris</name>
    <dbReference type="NCBI Taxonomy" id="132261"/>
    <lineage>
        <taxon>Eukaryota</taxon>
        <taxon>Viridiplantae</taxon>
        <taxon>Streptophyta</taxon>
        <taxon>Embryophyta</taxon>
        <taxon>Tracheophyta</taxon>
        <taxon>Spermatophyta</taxon>
        <taxon>Magnoliopsida</taxon>
        <taxon>eudicotyledons</taxon>
        <taxon>Gunneridae</taxon>
        <taxon>Pentapetalae</taxon>
        <taxon>asterids</taxon>
        <taxon>lamiids</taxon>
        <taxon>Solanales</taxon>
        <taxon>Convolvulaceae</taxon>
        <taxon>Cuscuteae</taxon>
        <taxon>Cuscuta</taxon>
        <taxon>Cuscuta subgen. Grammica</taxon>
        <taxon>Cuscuta sect. Cleistogrammica</taxon>
    </lineage>
</organism>
<dbReference type="Proteomes" id="UP000595140">
    <property type="component" value="Unassembled WGS sequence"/>
</dbReference>
<evidence type="ECO:0008006" key="3">
    <source>
        <dbReference type="Google" id="ProtNLM"/>
    </source>
</evidence>
<protein>
    <recommendedName>
        <fullName evidence="3">Protein NUCLEAR FUSION DEFECTIVE 6, chloroplastic/mitochondrial-like</fullName>
    </recommendedName>
</protein>
<dbReference type="InterPro" id="IPR043459">
    <property type="entry name" value="NFD6/NOXY2-like"/>
</dbReference>
<dbReference type="OrthoDB" id="736963at2759"/>
<reference evidence="1 2" key="1">
    <citation type="submission" date="2018-04" db="EMBL/GenBank/DDBJ databases">
        <authorList>
            <person name="Vogel A."/>
        </authorList>
    </citation>
    <scope>NUCLEOTIDE SEQUENCE [LARGE SCALE GENOMIC DNA]</scope>
</reference>
<dbReference type="EMBL" id="OOIL02000002">
    <property type="protein sequence ID" value="VFQ58866.1"/>
    <property type="molecule type" value="Genomic_DNA"/>
</dbReference>
<accession>A0A484KAN1</accession>
<gene>
    <name evidence="1" type="ORF">CCAM_LOCUS642</name>
</gene>
<evidence type="ECO:0000313" key="1">
    <source>
        <dbReference type="EMBL" id="VFQ58866.1"/>
    </source>
</evidence>
<proteinExistence type="predicted"/>
<sequence length="134" mass="14950">MATVAARSVFRSATSSARSAATRLSTGAKSRASASQFRFPTQKPLTSRIFRSPVELGCVRVETMLPYHTATASSLLNSMISIAPRSRAWSIEESKEFLWLDDLDHMVCLIDCRVIRKYYFLQICESCSFPPSCS</sequence>
<dbReference type="PANTHER" id="PTHR33156:SF59">
    <property type="entry name" value="PROTEIN NUCLEAR FUSION DEFECTIVE 6, CHLOROPLASTIC_MITOCHONDRIAL-LIKE"/>
    <property type="match status" value="1"/>
</dbReference>